<accession>A0ABR0F5U6</accession>
<dbReference type="Pfam" id="PF14792">
    <property type="entry name" value="DNA_pol_B_palm"/>
    <property type="match status" value="1"/>
</dbReference>
<evidence type="ECO:0000313" key="15">
    <source>
        <dbReference type="EMBL" id="KAK4508590.1"/>
    </source>
</evidence>
<evidence type="ECO:0000256" key="10">
    <source>
        <dbReference type="ARBA" id="ARBA00023204"/>
    </source>
</evidence>
<dbReference type="InterPro" id="IPR002008">
    <property type="entry name" value="DNA_pol_X_beta-like"/>
</dbReference>
<dbReference type="Gene3D" id="3.30.210.10">
    <property type="entry name" value="DNA polymerase, thumb domain"/>
    <property type="match status" value="1"/>
</dbReference>
<organism evidence="15 16">
    <name type="scientific">Zasmidium cellare</name>
    <name type="common">Wine cellar mold</name>
    <name type="synonym">Racodium cellare</name>
    <dbReference type="NCBI Taxonomy" id="395010"/>
    <lineage>
        <taxon>Eukaryota</taxon>
        <taxon>Fungi</taxon>
        <taxon>Dikarya</taxon>
        <taxon>Ascomycota</taxon>
        <taxon>Pezizomycotina</taxon>
        <taxon>Dothideomycetes</taxon>
        <taxon>Dothideomycetidae</taxon>
        <taxon>Mycosphaerellales</taxon>
        <taxon>Mycosphaerellaceae</taxon>
        <taxon>Zasmidium</taxon>
    </lineage>
</organism>
<evidence type="ECO:0000256" key="5">
    <source>
        <dbReference type="ARBA" id="ARBA00022679"/>
    </source>
</evidence>
<dbReference type="SMART" id="SM00483">
    <property type="entry name" value="POLXc"/>
    <property type="match status" value="1"/>
</dbReference>
<keyword evidence="10" id="KW-0234">DNA repair</keyword>
<dbReference type="SUPFAM" id="SSF81585">
    <property type="entry name" value="PsbU/PolX domain-like"/>
    <property type="match status" value="1"/>
</dbReference>
<evidence type="ECO:0000259" key="14">
    <source>
        <dbReference type="PROSITE" id="PS50172"/>
    </source>
</evidence>
<dbReference type="CDD" id="cd00141">
    <property type="entry name" value="NT_POLXc"/>
    <property type="match status" value="1"/>
</dbReference>
<feature type="domain" description="BRCT" evidence="14">
    <location>
        <begin position="135"/>
        <end position="231"/>
    </location>
</feature>
<dbReference type="EC" id="2.7.7.7" evidence="2"/>
<dbReference type="InterPro" id="IPR022312">
    <property type="entry name" value="DNA_pol_X"/>
</dbReference>
<evidence type="ECO:0000256" key="7">
    <source>
        <dbReference type="ARBA" id="ARBA00022705"/>
    </source>
</evidence>
<dbReference type="SUPFAM" id="SSF81301">
    <property type="entry name" value="Nucleotidyltransferase"/>
    <property type="match status" value="1"/>
</dbReference>
<dbReference type="PRINTS" id="PR00870">
    <property type="entry name" value="DNAPOLXBETA"/>
</dbReference>
<dbReference type="Gene3D" id="1.10.150.20">
    <property type="entry name" value="5' to 3' exonuclease, C-terminal subdomain"/>
    <property type="match status" value="1"/>
</dbReference>
<dbReference type="InterPro" id="IPR028207">
    <property type="entry name" value="DNA_pol_B_palm_palm"/>
</dbReference>
<dbReference type="InterPro" id="IPR002054">
    <property type="entry name" value="DNA-dir_DNA_pol_X"/>
</dbReference>
<dbReference type="InterPro" id="IPR043519">
    <property type="entry name" value="NT_sf"/>
</dbReference>
<dbReference type="Gene3D" id="1.10.150.110">
    <property type="entry name" value="DNA polymerase beta, N-terminal domain-like"/>
    <property type="match status" value="1"/>
</dbReference>
<dbReference type="InterPro" id="IPR037160">
    <property type="entry name" value="DNA_Pol_thumb_sf"/>
</dbReference>
<dbReference type="PRINTS" id="PR00869">
    <property type="entry name" value="DNAPOLX"/>
</dbReference>
<dbReference type="Pfam" id="PF14791">
    <property type="entry name" value="DNA_pol_B_thumb"/>
    <property type="match status" value="1"/>
</dbReference>
<keyword evidence="8" id="KW-0227">DNA damage</keyword>
<feature type="region of interest" description="Disordered" evidence="13">
    <location>
        <begin position="1"/>
        <end position="132"/>
    </location>
</feature>
<dbReference type="InterPro" id="IPR036420">
    <property type="entry name" value="BRCT_dom_sf"/>
</dbReference>
<dbReference type="EMBL" id="JAXOVC010000001">
    <property type="protein sequence ID" value="KAK4508590.1"/>
    <property type="molecule type" value="Genomic_DNA"/>
</dbReference>
<feature type="compositionally biased region" description="Basic and acidic residues" evidence="13">
    <location>
        <begin position="1"/>
        <end position="16"/>
    </location>
</feature>
<dbReference type="PROSITE" id="PS50172">
    <property type="entry name" value="BRCT"/>
    <property type="match status" value="1"/>
</dbReference>
<evidence type="ECO:0000256" key="11">
    <source>
        <dbReference type="ARBA" id="ARBA00023239"/>
    </source>
</evidence>
<dbReference type="InterPro" id="IPR010996">
    <property type="entry name" value="HHH_MUS81"/>
</dbReference>
<dbReference type="Gene3D" id="3.30.460.10">
    <property type="entry name" value="Beta Polymerase, domain 2"/>
    <property type="match status" value="1"/>
</dbReference>
<dbReference type="PANTHER" id="PTHR11276">
    <property type="entry name" value="DNA POLYMERASE TYPE-X FAMILY MEMBER"/>
    <property type="match status" value="1"/>
</dbReference>
<keyword evidence="9" id="KW-0239">DNA-directed DNA polymerase</keyword>
<keyword evidence="16" id="KW-1185">Reference proteome</keyword>
<dbReference type="SUPFAM" id="SSF52113">
    <property type="entry name" value="BRCT domain"/>
    <property type="match status" value="1"/>
</dbReference>
<gene>
    <name evidence="15" type="ORF">PRZ48_002329</name>
</gene>
<feature type="region of interest" description="Disordered" evidence="13">
    <location>
        <begin position="241"/>
        <end position="275"/>
    </location>
</feature>
<dbReference type="InterPro" id="IPR027421">
    <property type="entry name" value="DNA_pol_lamdba_lyase_dom_sf"/>
</dbReference>
<dbReference type="InterPro" id="IPR018944">
    <property type="entry name" value="DNA_pol_lambd_fingers_domain"/>
</dbReference>
<dbReference type="Proteomes" id="UP001305779">
    <property type="component" value="Unassembled WGS sequence"/>
</dbReference>
<dbReference type="SUPFAM" id="SSF47802">
    <property type="entry name" value="DNA polymerase beta, N-terminal domain-like"/>
    <property type="match status" value="1"/>
</dbReference>
<evidence type="ECO:0000256" key="2">
    <source>
        <dbReference type="ARBA" id="ARBA00012417"/>
    </source>
</evidence>
<evidence type="ECO:0000313" key="16">
    <source>
        <dbReference type="Proteomes" id="UP001305779"/>
    </source>
</evidence>
<feature type="compositionally biased region" description="Polar residues" evidence="13">
    <location>
        <begin position="53"/>
        <end position="69"/>
    </location>
</feature>
<evidence type="ECO:0000256" key="8">
    <source>
        <dbReference type="ARBA" id="ARBA00022763"/>
    </source>
</evidence>
<comment type="catalytic activity">
    <reaction evidence="12">
        <text>DNA(n) + a 2'-deoxyribonucleoside 5'-triphosphate = DNA(n+1) + diphosphate</text>
        <dbReference type="Rhea" id="RHEA:22508"/>
        <dbReference type="Rhea" id="RHEA-COMP:17339"/>
        <dbReference type="Rhea" id="RHEA-COMP:17340"/>
        <dbReference type="ChEBI" id="CHEBI:33019"/>
        <dbReference type="ChEBI" id="CHEBI:61560"/>
        <dbReference type="ChEBI" id="CHEBI:173112"/>
        <dbReference type="EC" id="2.7.7.7"/>
    </reaction>
</comment>
<protein>
    <recommendedName>
        <fullName evidence="3">DNA polymerase lambda</fullName>
        <ecNumber evidence="2">2.7.7.7</ecNumber>
    </recommendedName>
</protein>
<name>A0ABR0F5U6_ZASCE</name>
<dbReference type="Pfam" id="PF10391">
    <property type="entry name" value="DNA_pol_lambd_f"/>
    <property type="match status" value="1"/>
</dbReference>
<keyword evidence="4" id="KW-0237">DNA synthesis</keyword>
<evidence type="ECO:0000256" key="12">
    <source>
        <dbReference type="ARBA" id="ARBA00049244"/>
    </source>
</evidence>
<keyword evidence="6" id="KW-0548">Nucleotidyltransferase</keyword>
<evidence type="ECO:0000256" key="4">
    <source>
        <dbReference type="ARBA" id="ARBA00022634"/>
    </source>
</evidence>
<keyword evidence="7" id="KW-0235">DNA replication</keyword>
<evidence type="ECO:0000256" key="3">
    <source>
        <dbReference type="ARBA" id="ARBA00016513"/>
    </source>
</evidence>
<feature type="region of interest" description="Disordered" evidence="13">
    <location>
        <begin position="323"/>
        <end position="349"/>
    </location>
</feature>
<comment type="caution">
    <text evidence="15">The sequence shown here is derived from an EMBL/GenBank/DDBJ whole genome shotgun (WGS) entry which is preliminary data.</text>
</comment>
<keyword evidence="5" id="KW-0808">Transferase</keyword>
<evidence type="ECO:0000256" key="6">
    <source>
        <dbReference type="ARBA" id="ARBA00022695"/>
    </source>
</evidence>
<comment type="cofactor">
    <cofactor evidence="1">
        <name>Mn(2+)</name>
        <dbReference type="ChEBI" id="CHEBI:29035"/>
    </cofactor>
</comment>
<dbReference type="InterPro" id="IPR029398">
    <property type="entry name" value="PolB_thumb"/>
</dbReference>
<sequence>MDRSGEDQLQQKKRFFDSIGLPSDDEEMPDPGRTEAQSVWKRLTVKKPVDKNIASTSTRPLARSVSDSRITAGEHLVQPASKPPSSSEPQKTAAKATTNMQKPPTSLRKTVSDVVRPKEPIQNTGKRKRSDLVPAEQQLFDGLHFYFFPNDDRHPARKLRIAKATQFGAVWDKTWNSDITHVVMDKGMNYQQLIKFLKMDHLPESVIVVSEDYVAQSITYRVLLDPKQARFAVKGLEMPSFKQKESTESDTSLQLKPATKDANARPPDTPSASSVEVAATALDKVFENQLFTEEEPERIPNSFEAPEGNKELDEAIANARALRDVPLDEEGESRPGTSNGPDSDEEEQDGGLKLLKQRKSKIKRIQDKFQCMEKHTGDKSNSPNQATIDVLQQMADYYGQTGDEWRIRAYRKCITSLRNYPTKVTTREEAAKLPNVGPRLAEKIEEIAFTNHLRRLDNAKAEPSDQVLQTFMQVYGAGIVQASRWVRDGYKTLDELLQRADLTDNQKIGIEHFEDFNSRIPRAEVAQHGSVVRKSLQAIDPSFEVIVGGSYRRGAKDSGDIDCIVTRPNTNADHLRNVVLGQLVPQLTAKGFLVASLAITSKDDGSKWHGASRLPGSKTWRRLDLLLVPSDELGAALIYFTGNDIFNRSLRLLASYKGMRLNQRGLYRDVIRGPKRVKVTEGTLVEGKDEKKIFEALGVPWRPPEHRIC</sequence>
<dbReference type="InterPro" id="IPR001357">
    <property type="entry name" value="BRCT_dom"/>
</dbReference>
<dbReference type="PANTHER" id="PTHR11276:SF28">
    <property type="entry name" value="DNA POLYMERASE LAMBDA"/>
    <property type="match status" value="1"/>
</dbReference>
<feature type="compositionally biased region" description="Polar residues" evidence="13">
    <location>
        <begin position="83"/>
        <end position="109"/>
    </location>
</feature>
<reference evidence="15 16" key="1">
    <citation type="journal article" date="2023" name="G3 (Bethesda)">
        <title>A chromosome-level genome assembly of Zasmidium syzygii isolated from banana leaves.</title>
        <authorList>
            <person name="van Westerhoven A.C."/>
            <person name="Mehrabi R."/>
            <person name="Talebi R."/>
            <person name="Steentjes M.B.F."/>
            <person name="Corcolon B."/>
            <person name="Chong P.A."/>
            <person name="Kema G.H.J."/>
            <person name="Seidl M.F."/>
        </authorList>
    </citation>
    <scope>NUCLEOTIDE SEQUENCE [LARGE SCALE GENOMIC DNA]</scope>
    <source>
        <strain evidence="15 16">P124</strain>
    </source>
</reference>
<feature type="region of interest" description="Disordered" evidence="13">
    <location>
        <begin position="289"/>
        <end position="308"/>
    </location>
</feature>
<dbReference type="Gene3D" id="3.40.50.10190">
    <property type="entry name" value="BRCT domain"/>
    <property type="match status" value="1"/>
</dbReference>
<evidence type="ECO:0000256" key="1">
    <source>
        <dbReference type="ARBA" id="ARBA00001936"/>
    </source>
</evidence>
<proteinExistence type="predicted"/>
<dbReference type="Pfam" id="PF14716">
    <property type="entry name" value="HHH_8"/>
    <property type="match status" value="1"/>
</dbReference>
<evidence type="ECO:0000256" key="13">
    <source>
        <dbReference type="SAM" id="MobiDB-lite"/>
    </source>
</evidence>
<evidence type="ECO:0000256" key="9">
    <source>
        <dbReference type="ARBA" id="ARBA00022932"/>
    </source>
</evidence>
<keyword evidence="11" id="KW-0456">Lyase</keyword>